<keyword evidence="5" id="KW-1185">Reference proteome</keyword>
<evidence type="ECO:0000259" key="3">
    <source>
        <dbReference type="PROSITE" id="PS51186"/>
    </source>
</evidence>
<feature type="domain" description="N-acetyltransferase" evidence="3">
    <location>
        <begin position="1"/>
        <end position="128"/>
    </location>
</feature>
<protein>
    <submittedName>
        <fullName evidence="4">GNAT family N-acetyltransferase</fullName>
    </submittedName>
</protein>
<reference evidence="5" key="1">
    <citation type="journal article" date="2019" name="Int. J. Syst. Evol. Microbiol.">
        <title>The Global Catalogue of Microorganisms (GCM) 10K type strain sequencing project: providing services to taxonomists for standard genome sequencing and annotation.</title>
        <authorList>
            <consortium name="The Broad Institute Genomics Platform"/>
            <consortium name="The Broad Institute Genome Sequencing Center for Infectious Disease"/>
            <person name="Wu L."/>
            <person name="Ma J."/>
        </authorList>
    </citation>
    <scope>NUCLEOTIDE SEQUENCE [LARGE SCALE GENOMIC DNA]</scope>
    <source>
        <strain evidence="5">JCM 30846</strain>
    </source>
</reference>
<keyword evidence="2" id="KW-0012">Acyltransferase</keyword>
<dbReference type="InterPro" id="IPR016181">
    <property type="entry name" value="Acyl_CoA_acyltransferase"/>
</dbReference>
<dbReference type="Pfam" id="PF00583">
    <property type="entry name" value="Acetyltransf_1"/>
    <property type="match status" value="1"/>
</dbReference>
<dbReference type="PANTHER" id="PTHR43877">
    <property type="entry name" value="AMINOALKYLPHOSPHONATE N-ACETYLTRANSFERASE-RELATED-RELATED"/>
    <property type="match status" value="1"/>
</dbReference>
<dbReference type="Gene3D" id="3.40.630.30">
    <property type="match status" value="1"/>
</dbReference>
<dbReference type="InterPro" id="IPR000182">
    <property type="entry name" value="GNAT_dom"/>
</dbReference>
<dbReference type="Proteomes" id="UP001499884">
    <property type="component" value="Unassembled WGS sequence"/>
</dbReference>
<evidence type="ECO:0000256" key="1">
    <source>
        <dbReference type="ARBA" id="ARBA00022679"/>
    </source>
</evidence>
<evidence type="ECO:0000313" key="5">
    <source>
        <dbReference type="Proteomes" id="UP001499884"/>
    </source>
</evidence>
<dbReference type="RefSeq" id="WP_345643731.1">
    <property type="nucleotide sequence ID" value="NZ_BAABEP010000008.1"/>
</dbReference>
<dbReference type="CDD" id="cd04301">
    <property type="entry name" value="NAT_SF"/>
    <property type="match status" value="1"/>
</dbReference>
<keyword evidence="1" id="KW-0808">Transferase</keyword>
<feature type="domain" description="N-acetyltransferase" evidence="3">
    <location>
        <begin position="157"/>
        <end position="298"/>
    </location>
</feature>
<dbReference type="EMBL" id="BAABEP010000008">
    <property type="protein sequence ID" value="GAA3721289.1"/>
    <property type="molecule type" value="Genomic_DNA"/>
</dbReference>
<dbReference type="PANTHER" id="PTHR43877:SF1">
    <property type="entry name" value="ACETYLTRANSFERASE"/>
    <property type="match status" value="1"/>
</dbReference>
<dbReference type="SUPFAM" id="SSF55729">
    <property type="entry name" value="Acyl-CoA N-acyltransferases (Nat)"/>
    <property type="match status" value="2"/>
</dbReference>
<evidence type="ECO:0000313" key="4">
    <source>
        <dbReference type="EMBL" id="GAA3721289.1"/>
    </source>
</evidence>
<comment type="caution">
    <text evidence="4">The sequence shown here is derived from an EMBL/GenBank/DDBJ whole genome shotgun (WGS) entry which is preliminary data.</text>
</comment>
<proteinExistence type="predicted"/>
<evidence type="ECO:0000256" key="2">
    <source>
        <dbReference type="ARBA" id="ARBA00023315"/>
    </source>
</evidence>
<name>A0ABP7EMR4_9ACTN</name>
<gene>
    <name evidence="4" type="ORF">GCM10023082_18590</name>
</gene>
<accession>A0ABP7EMR4</accession>
<dbReference type="PROSITE" id="PS51186">
    <property type="entry name" value="GNAT"/>
    <property type="match status" value="2"/>
</dbReference>
<dbReference type="InterPro" id="IPR050832">
    <property type="entry name" value="Bact_Acetyltransf"/>
</dbReference>
<organism evidence="4 5">
    <name type="scientific">Streptomyces tremellae</name>
    <dbReference type="NCBI Taxonomy" id="1124239"/>
    <lineage>
        <taxon>Bacteria</taxon>
        <taxon>Bacillati</taxon>
        <taxon>Actinomycetota</taxon>
        <taxon>Actinomycetes</taxon>
        <taxon>Kitasatosporales</taxon>
        <taxon>Streptomycetaceae</taxon>
        <taxon>Streptomyces</taxon>
    </lineage>
</organism>
<sequence length="298" mass="31900">MLSTAFRITSLSDPRPAPGTRRRAWVVADAGADGRPVGTGYLLLHERPGRDHLAEAELRVHPAERGRGAGTLLLAATVEAAREEGRRTVTARAEEGSPGARFLARRGFRTTLTLVHTRLALADADPAALAAAVERPHPGYRLESWSGAVPDRFAESFAYARRAMDDMPTGDGTVPAVWDARRVRAAARAVADRGDLLHTVVAVDTADGSVAAFTELVVPGDGTGDAQHYGTGVLPGHRRRGLARWIKSASVLYARTRFPALGGLLTDTAETNAPMRRVNEALGYGPTHREALCRLDLP</sequence>